<name>A0A7X0RWX5_9BACL</name>
<gene>
    <name evidence="8" type="ORF">H7C19_31445</name>
</gene>
<dbReference type="GO" id="GO:0015109">
    <property type="term" value="F:chromate transmembrane transporter activity"/>
    <property type="evidence" value="ECO:0007669"/>
    <property type="project" value="InterPro"/>
</dbReference>
<dbReference type="PANTHER" id="PTHR43663">
    <property type="entry name" value="CHROMATE TRANSPORT PROTEIN-RELATED"/>
    <property type="match status" value="1"/>
</dbReference>
<comment type="similarity">
    <text evidence="2">Belongs to the chromate ion transporter (CHR) (TC 2.A.51) family.</text>
</comment>
<dbReference type="AlphaFoldDB" id="A0A7X0RWX5"/>
<evidence type="ECO:0000256" key="1">
    <source>
        <dbReference type="ARBA" id="ARBA00004651"/>
    </source>
</evidence>
<protein>
    <submittedName>
        <fullName evidence="8">Chromate transporter</fullName>
    </submittedName>
</protein>
<evidence type="ECO:0000256" key="5">
    <source>
        <dbReference type="ARBA" id="ARBA00022989"/>
    </source>
</evidence>
<dbReference type="Proteomes" id="UP000547209">
    <property type="component" value="Unassembled WGS sequence"/>
</dbReference>
<evidence type="ECO:0000313" key="8">
    <source>
        <dbReference type="EMBL" id="MBB6675183.1"/>
    </source>
</evidence>
<evidence type="ECO:0000256" key="4">
    <source>
        <dbReference type="ARBA" id="ARBA00022692"/>
    </source>
</evidence>
<evidence type="ECO:0000256" key="2">
    <source>
        <dbReference type="ARBA" id="ARBA00005262"/>
    </source>
</evidence>
<sequence>MNKQWKLTGSIFLAFLKMGPLTFGGGYALIPVIEREVVEKKEWLPPEEITDIMAIAGSVPGAVAANSATLIGYRIAGIRGALAALFGILFPAFCLMIALSVFYVQFKDNAKIQAAFTAIRATVAALIVYAAVRIGRTSVVDFATGAIAAVGLLLLFTRLHPMLVIVFGAVAGIAAVMLRDRFGKPTKPLDETPVYDYMI</sequence>
<feature type="transmembrane region" description="Helical" evidence="7">
    <location>
        <begin position="162"/>
        <end position="178"/>
    </location>
</feature>
<dbReference type="RefSeq" id="WP_185673039.1">
    <property type="nucleotide sequence ID" value="NZ_JACJVP010000065.1"/>
</dbReference>
<reference evidence="8 9" key="1">
    <citation type="submission" date="2020-08" db="EMBL/GenBank/DDBJ databases">
        <title>Cohnella phylogeny.</title>
        <authorList>
            <person name="Dunlap C."/>
        </authorList>
    </citation>
    <scope>NUCLEOTIDE SEQUENCE [LARGE SCALE GENOMIC DNA]</scope>
    <source>
        <strain evidence="8 9">DSM 28246</strain>
    </source>
</reference>
<feature type="transmembrane region" description="Helical" evidence="7">
    <location>
        <begin position="52"/>
        <end position="73"/>
    </location>
</feature>
<dbReference type="Pfam" id="PF02417">
    <property type="entry name" value="Chromate_transp"/>
    <property type="match status" value="1"/>
</dbReference>
<dbReference type="InterPro" id="IPR052518">
    <property type="entry name" value="CHR_Transporter"/>
</dbReference>
<evidence type="ECO:0000256" key="7">
    <source>
        <dbReference type="SAM" id="Phobius"/>
    </source>
</evidence>
<feature type="transmembrane region" description="Helical" evidence="7">
    <location>
        <begin position="112"/>
        <end position="132"/>
    </location>
</feature>
<dbReference type="EMBL" id="JACJVP010000065">
    <property type="protein sequence ID" value="MBB6675183.1"/>
    <property type="molecule type" value="Genomic_DNA"/>
</dbReference>
<dbReference type="InterPro" id="IPR003370">
    <property type="entry name" value="Chromate_transpt"/>
</dbReference>
<feature type="transmembrane region" description="Helical" evidence="7">
    <location>
        <begin position="139"/>
        <end position="156"/>
    </location>
</feature>
<organism evidence="8 9">
    <name type="scientific">Cohnella nanjingensis</name>
    <dbReference type="NCBI Taxonomy" id="1387779"/>
    <lineage>
        <taxon>Bacteria</taxon>
        <taxon>Bacillati</taxon>
        <taxon>Bacillota</taxon>
        <taxon>Bacilli</taxon>
        <taxon>Bacillales</taxon>
        <taxon>Paenibacillaceae</taxon>
        <taxon>Cohnella</taxon>
    </lineage>
</organism>
<dbReference type="GO" id="GO:0005886">
    <property type="term" value="C:plasma membrane"/>
    <property type="evidence" value="ECO:0007669"/>
    <property type="project" value="UniProtKB-SubCell"/>
</dbReference>
<evidence type="ECO:0000256" key="3">
    <source>
        <dbReference type="ARBA" id="ARBA00022475"/>
    </source>
</evidence>
<dbReference type="PANTHER" id="PTHR43663:SF1">
    <property type="entry name" value="CHROMATE TRANSPORTER"/>
    <property type="match status" value="1"/>
</dbReference>
<keyword evidence="9" id="KW-1185">Reference proteome</keyword>
<evidence type="ECO:0000313" key="9">
    <source>
        <dbReference type="Proteomes" id="UP000547209"/>
    </source>
</evidence>
<keyword evidence="6 7" id="KW-0472">Membrane</keyword>
<comment type="caution">
    <text evidence="8">The sequence shown here is derived from an EMBL/GenBank/DDBJ whole genome shotgun (WGS) entry which is preliminary data.</text>
</comment>
<keyword evidence="3" id="KW-1003">Cell membrane</keyword>
<comment type="subcellular location">
    <subcellularLocation>
        <location evidence="1">Cell membrane</location>
        <topology evidence="1">Multi-pass membrane protein</topology>
    </subcellularLocation>
</comment>
<keyword evidence="5 7" id="KW-1133">Transmembrane helix</keyword>
<keyword evidence="4 7" id="KW-0812">Transmembrane</keyword>
<feature type="transmembrane region" description="Helical" evidence="7">
    <location>
        <begin position="80"/>
        <end position="106"/>
    </location>
</feature>
<evidence type="ECO:0000256" key="6">
    <source>
        <dbReference type="ARBA" id="ARBA00023136"/>
    </source>
</evidence>
<accession>A0A7X0RWX5</accession>
<proteinExistence type="inferred from homology"/>